<proteinExistence type="predicted"/>
<protein>
    <submittedName>
        <fullName evidence="1">Uncharacterized protein</fullName>
    </submittedName>
</protein>
<dbReference type="Proteomes" id="UP001488838">
    <property type="component" value="Unassembled WGS sequence"/>
</dbReference>
<sequence length="92" mass="9723">MADRISSSGFKCHGMPRGLQFSTGISVAASYLLSQPLDDQCVLAVSHQVSPTSGALSSMKRLRSLVASGLTGFLLLMPQGDSCFTWEIVASD</sequence>
<dbReference type="EMBL" id="JBBHLL010000492">
    <property type="protein sequence ID" value="KAK7801659.1"/>
    <property type="molecule type" value="Genomic_DNA"/>
</dbReference>
<accession>A0AAW0HIR4</accession>
<comment type="caution">
    <text evidence="1">The sequence shown here is derived from an EMBL/GenBank/DDBJ whole genome shotgun (WGS) entry which is preliminary data.</text>
</comment>
<evidence type="ECO:0000313" key="1">
    <source>
        <dbReference type="EMBL" id="KAK7801659.1"/>
    </source>
</evidence>
<reference evidence="1 2" key="1">
    <citation type="journal article" date="2023" name="bioRxiv">
        <title>Conserved and derived expression patterns and positive selection on dental genes reveal complex evolutionary context of ever-growing rodent molars.</title>
        <authorList>
            <person name="Calamari Z.T."/>
            <person name="Song A."/>
            <person name="Cohen E."/>
            <person name="Akter M."/>
            <person name="Roy R.D."/>
            <person name="Hallikas O."/>
            <person name="Christensen M.M."/>
            <person name="Li P."/>
            <person name="Marangoni P."/>
            <person name="Jernvall J."/>
            <person name="Klein O.D."/>
        </authorList>
    </citation>
    <scope>NUCLEOTIDE SEQUENCE [LARGE SCALE GENOMIC DNA]</scope>
    <source>
        <strain evidence="1">V071</strain>
    </source>
</reference>
<evidence type="ECO:0000313" key="2">
    <source>
        <dbReference type="Proteomes" id="UP001488838"/>
    </source>
</evidence>
<organism evidence="1 2">
    <name type="scientific">Myodes glareolus</name>
    <name type="common">Bank vole</name>
    <name type="synonym">Clethrionomys glareolus</name>
    <dbReference type="NCBI Taxonomy" id="447135"/>
    <lineage>
        <taxon>Eukaryota</taxon>
        <taxon>Metazoa</taxon>
        <taxon>Chordata</taxon>
        <taxon>Craniata</taxon>
        <taxon>Vertebrata</taxon>
        <taxon>Euteleostomi</taxon>
        <taxon>Mammalia</taxon>
        <taxon>Eutheria</taxon>
        <taxon>Euarchontoglires</taxon>
        <taxon>Glires</taxon>
        <taxon>Rodentia</taxon>
        <taxon>Myomorpha</taxon>
        <taxon>Muroidea</taxon>
        <taxon>Cricetidae</taxon>
        <taxon>Arvicolinae</taxon>
        <taxon>Myodes</taxon>
    </lineage>
</organism>
<dbReference type="AlphaFoldDB" id="A0AAW0HIR4"/>
<keyword evidence="2" id="KW-1185">Reference proteome</keyword>
<gene>
    <name evidence="1" type="ORF">U0070_013153</name>
</gene>
<name>A0AAW0HIR4_MYOGA</name>